<comment type="caution">
    <text evidence="1">The sequence shown here is derived from an EMBL/GenBank/DDBJ whole genome shotgun (WGS) entry which is preliminary data.</text>
</comment>
<keyword evidence="2" id="KW-1185">Reference proteome</keyword>
<evidence type="ECO:0000313" key="1">
    <source>
        <dbReference type="EMBL" id="KAL3111477.1"/>
    </source>
</evidence>
<dbReference type="AlphaFoldDB" id="A0ABD2L9A6"/>
<protein>
    <submittedName>
        <fullName evidence="1">Uncharacterized protein</fullName>
    </submittedName>
</protein>
<name>A0ABD2L9A6_9BILA</name>
<accession>A0ABD2L9A6</accession>
<evidence type="ECO:0000313" key="2">
    <source>
        <dbReference type="Proteomes" id="UP001620626"/>
    </source>
</evidence>
<gene>
    <name evidence="1" type="ORF">niasHT_017704</name>
</gene>
<reference evidence="1 2" key="1">
    <citation type="submission" date="2024-10" db="EMBL/GenBank/DDBJ databases">
        <authorList>
            <person name="Kim D."/>
        </authorList>
    </citation>
    <scope>NUCLEOTIDE SEQUENCE [LARGE SCALE GENOMIC DNA]</scope>
    <source>
        <strain evidence="1">BH-2024</strain>
    </source>
</reference>
<organism evidence="1 2">
    <name type="scientific">Heterodera trifolii</name>
    <dbReference type="NCBI Taxonomy" id="157864"/>
    <lineage>
        <taxon>Eukaryota</taxon>
        <taxon>Metazoa</taxon>
        <taxon>Ecdysozoa</taxon>
        <taxon>Nematoda</taxon>
        <taxon>Chromadorea</taxon>
        <taxon>Rhabditida</taxon>
        <taxon>Tylenchina</taxon>
        <taxon>Tylenchomorpha</taxon>
        <taxon>Tylenchoidea</taxon>
        <taxon>Heteroderidae</taxon>
        <taxon>Heteroderinae</taxon>
        <taxon>Heterodera</taxon>
    </lineage>
</organism>
<sequence length="270" mass="31713">MAYAVTVDANLDEDQREENAQYVLNGNSYKALIPRLPEHRNFGIFFFQLDLLDTENVFKEELNDGQFRYIVSVRARVQNGRESVRQYFAREGTTETFEQSFECRLNFVQLPQDPTFDEDQREENAQYVLNGTSYKALIPRLPEHRDALKFFFQLDLLDTENVFKEELNDGQFRYIVSVRARVQNGRESVRQYFAGEGTTETFEQSFECRLNFVHLPQDPTYDWDVLQITYSVDSILSNWNKLMYFIFDDVISRIENGQVPDRPGSPPSLL</sequence>
<dbReference type="EMBL" id="JBICBT010000506">
    <property type="protein sequence ID" value="KAL3111477.1"/>
    <property type="molecule type" value="Genomic_DNA"/>
</dbReference>
<dbReference type="Proteomes" id="UP001620626">
    <property type="component" value="Unassembled WGS sequence"/>
</dbReference>
<proteinExistence type="predicted"/>